<dbReference type="InterPro" id="IPR046373">
    <property type="entry name" value="Acyl-CoA_Oxase/DH_mid-dom_sf"/>
</dbReference>
<comment type="catalytic activity">
    <reaction evidence="11">
        <text>dibenzothiophene + FMNH2 + O2 = dibenzothiophene 5-oxide + FMN + H2O + H(+)</text>
        <dbReference type="Rhea" id="RHEA:49076"/>
        <dbReference type="ChEBI" id="CHEBI:15377"/>
        <dbReference type="ChEBI" id="CHEBI:15378"/>
        <dbReference type="ChEBI" id="CHEBI:15379"/>
        <dbReference type="ChEBI" id="CHEBI:23681"/>
        <dbReference type="ChEBI" id="CHEBI:23683"/>
        <dbReference type="ChEBI" id="CHEBI:57618"/>
        <dbReference type="ChEBI" id="CHEBI:58210"/>
    </reaction>
</comment>
<dbReference type="GO" id="GO:0008470">
    <property type="term" value="F:3-methylbutanoyl-CoA dehydrogenase activity"/>
    <property type="evidence" value="ECO:0007669"/>
    <property type="project" value="TreeGrafter"/>
</dbReference>
<dbReference type="GO" id="GO:0018640">
    <property type="term" value="F:dibenzothiophene monooxygenase activity"/>
    <property type="evidence" value="ECO:0007669"/>
    <property type="project" value="RHEA"/>
</dbReference>
<dbReference type="InterPro" id="IPR013786">
    <property type="entry name" value="AcylCoA_DH/ox_N"/>
</dbReference>
<evidence type="ECO:0000256" key="13">
    <source>
        <dbReference type="ARBA" id="ARBA00049456"/>
    </source>
</evidence>
<gene>
    <name evidence="17" type="ORF">DVK44_16965</name>
</gene>
<keyword evidence="4" id="KW-0547">Nucleotide-binding</keyword>
<evidence type="ECO:0000256" key="12">
    <source>
        <dbReference type="ARBA" id="ARBA00048445"/>
    </source>
</evidence>
<reference evidence="18" key="1">
    <citation type="submission" date="2018-07" db="EMBL/GenBank/DDBJ databases">
        <authorList>
            <person name="Zhao J."/>
        </authorList>
    </citation>
    <scope>NUCLEOTIDE SEQUENCE [LARGE SCALE GENOMIC DNA]</scope>
    <source>
        <strain evidence="18">GSSD-12</strain>
    </source>
</reference>
<dbReference type="Pfam" id="PF08028">
    <property type="entry name" value="Acyl-CoA_dh_2"/>
    <property type="match status" value="1"/>
</dbReference>
<comment type="catalytic activity">
    <reaction evidence="12">
        <text>dibenzothiophene 5-oxide + FMNH2 + O2 = dibenzothiophene 5,5-dioxide + FMN + H2O + H(+)</text>
        <dbReference type="Rhea" id="RHEA:49080"/>
        <dbReference type="ChEBI" id="CHEBI:15377"/>
        <dbReference type="ChEBI" id="CHEBI:15378"/>
        <dbReference type="ChEBI" id="CHEBI:15379"/>
        <dbReference type="ChEBI" id="CHEBI:23683"/>
        <dbReference type="ChEBI" id="CHEBI:57618"/>
        <dbReference type="ChEBI" id="CHEBI:58210"/>
        <dbReference type="ChEBI" id="CHEBI:90356"/>
    </reaction>
</comment>
<evidence type="ECO:0000313" key="18">
    <source>
        <dbReference type="Proteomes" id="UP000253868"/>
    </source>
</evidence>
<dbReference type="Gene3D" id="1.10.540.10">
    <property type="entry name" value="Acyl-CoA dehydrogenase/oxidase, N-terminal domain"/>
    <property type="match status" value="1"/>
</dbReference>
<dbReference type="InterPro" id="IPR037069">
    <property type="entry name" value="AcylCoA_DH/ox_N_sf"/>
</dbReference>
<feature type="domain" description="Acyl-CoA dehydrogenase C-terminal" evidence="16">
    <location>
        <begin position="261"/>
        <end position="397"/>
    </location>
</feature>
<feature type="domain" description="Acyl-CoA oxidase/dehydrogenase middle" evidence="14">
    <location>
        <begin position="137"/>
        <end position="235"/>
    </location>
</feature>
<organism evidence="17 18">
    <name type="scientific">Streptomyces paludis</name>
    <dbReference type="NCBI Taxonomy" id="2282738"/>
    <lineage>
        <taxon>Bacteria</taxon>
        <taxon>Bacillati</taxon>
        <taxon>Actinomycetota</taxon>
        <taxon>Actinomycetes</taxon>
        <taxon>Kitasatosporales</taxon>
        <taxon>Streptomycetaceae</taxon>
        <taxon>Streptomyces</taxon>
    </lineage>
</organism>
<proteinExistence type="inferred from homology"/>
<dbReference type="Pfam" id="PF02770">
    <property type="entry name" value="Acyl-CoA_dh_M"/>
    <property type="match status" value="1"/>
</dbReference>
<dbReference type="PANTHER" id="PTHR43884">
    <property type="entry name" value="ACYL-COA DEHYDROGENASE"/>
    <property type="match status" value="1"/>
</dbReference>
<sequence length="422" mass="44297">MAVRAHVVAQAVAHVVADDAEALAVAAALAEEFRTGAAARDAGRVLPRAELDRLSASGLLGVTVPRAYGGAEVSARTLAEVFRLLAAADPSLAQIPQSHFVYVNVLRGQGTDAQRKFFFGEVLAGRRFGNAQSEKGTAHVRDIRTRLVPRGDGAGGDGVLLLNGEKHYATGALFADWIPVLARLGGTGDGRHGDGDSPLHVAYVHRDAPGVTVVDDWDGMGQRTTASGTVRLVDVEVAADRVVPHHLTFEGPQLHGALAQLLHAAIDAGIAGGALAEAAAFVRTHSRPWFEAVGEGYGTTAEDPLLVQRFGELGLDVRASDAVLRAAADAVDAASADLTDSSAAEASIAVAAAKVHAARAAVETGSALFEVAGTRAALDGLNLHRYWRDARTHTLHDPVRWKVQHIGRYVLRGTRPPRHGLL</sequence>
<evidence type="ECO:0000256" key="6">
    <source>
        <dbReference type="ARBA" id="ARBA00023033"/>
    </source>
</evidence>
<accession>A0A345HQX1</accession>
<dbReference type="GO" id="GO:0050660">
    <property type="term" value="F:flavin adenine dinucleotide binding"/>
    <property type="evidence" value="ECO:0007669"/>
    <property type="project" value="InterPro"/>
</dbReference>
<evidence type="ECO:0000256" key="3">
    <source>
        <dbReference type="ARBA" id="ARBA00022643"/>
    </source>
</evidence>
<evidence type="ECO:0000259" key="16">
    <source>
        <dbReference type="Pfam" id="PF08028"/>
    </source>
</evidence>
<dbReference type="InterPro" id="IPR036250">
    <property type="entry name" value="AcylCo_DH-like_C"/>
</dbReference>
<dbReference type="SUPFAM" id="SSF47203">
    <property type="entry name" value="Acyl-CoA dehydrogenase C-terminal domain-like"/>
    <property type="match status" value="1"/>
</dbReference>
<protein>
    <recommendedName>
        <fullName evidence="10">Dibenzothiophene monooxygenase</fullName>
        <ecNumber evidence="9">1.14.14.21</ecNumber>
    </recommendedName>
</protein>
<dbReference type="GO" id="GO:0006552">
    <property type="term" value="P:L-leucine catabolic process"/>
    <property type="evidence" value="ECO:0007669"/>
    <property type="project" value="TreeGrafter"/>
</dbReference>
<dbReference type="Gene3D" id="1.20.140.10">
    <property type="entry name" value="Butyryl-CoA Dehydrogenase, subunit A, domain 3"/>
    <property type="match status" value="1"/>
</dbReference>
<dbReference type="InterPro" id="IPR006091">
    <property type="entry name" value="Acyl-CoA_Oxase/DH_mid-dom"/>
</dbReference>
<dbReference type="RefSeq" id="WP_114660428.1">
    <property type="nucleotide sequence ID" value="NZ_CP031194.1"/>
</dbReference>
<evidence type="ECO:0000256" key="4">
    <source>
        <dbReference type="ARBA" id="ARBA00022741"/>
    </source>
</evidence>
<dbReference type="Gene3D" id="2.40.110.10">
    <property type="entry name" value="Butyryl-CoA Dehydrogenase, subunit A, domain 2"/>
    <property type="match status" value="1"/>
</dbReference>
<keyword evidence="3" id="KW-0288">FMN</keyword>
<dbReference type="Pfam" id="PF02771">
    <property type="entry name" value="Acyl-CoA_dh_N"/>
    <property type="match status" value="1"/>
</dbReference>
<dbReference type="OrthoDB" id="571684at2"/>
<evidence type="ECO:0000256" key="7">
    <source>
        <dbReference type="ARBA" id="ARBA00034307"/>
    </source>
</evidence>
<dbReference type="EC" id="1.14.14.21" evidence="9"/>
<evidence type="ECO:0000259" key="14">
    <source>
        <dbReference type="Pfam" id="PF02770"/>
    </source>
</evidence>
<evidence type="ECO:0000256" key="1">
    <source>
        <dbReference type="ARBA" id="ARBA00004496"/>
    </source>
</evidence>
<dbReference type="AlphaFoldDB" id="A0A345HQX1"/>
<dbReference type="PANTHER" id="PTHR43884:SF12">
    <property type="entry name" value="ISOVALERYL-COA DEHYDROGENASE, MITOCHONDRIAL-RELATED"/>
    <property type="match status" value="1"/>
</dbReference>
<comment type="pathway">
    <text evidence="7">Sulfur metabolism; dibenzothiophene degradation.</text>
</comment>
<comment type="similarity">
    <text evidence="8">Belongs to the DszC flavin monooxygenase family.</text>
</comment>
<evidence type="ECO:0000256" key="11">
    <source>
        <dbReference type="ARBA" id="ARBA00047859"/>
    </source>
</evidence>
<evidence type="ECO:0000256" key="2">
    <source>
        <dbReference type="ARBA" id="ARBA00022630"/>
    </source>
</evidence>
<dbReference type="SUPFAM" id="SSF56645">
    <property type="entry name" value="Acyl-CoA dehydrogenase NM domain-like"/>
    <property type="match status" value="1"/>
</dbReference>
<keyword evidence="18" id="KW-1185">Reference proteome</keyword>
<evidence type="ECO:0000256" key="8">
    <source>
        <dbReference type="ARBA" id="ARBA00034317"/>
    </source>
</evidence>
<evidence type="ECO:0000313" key="17">
    <source>
        <dbReference type="EMBL" id="AXG79095.1"/>
    </source>
</evidence>
<dbReference type="EMBL" id="CP031194">
    <property type="protein sequence ID" value="AXG79095.1"/>
    <property type="molecule type" value="Genomic_DNA"/>
</dbReference>
<dbReference type="NCBIfam" id="TIGR04022">
    <property type="entry name" value="sulfur_SfnB"/>
    <property type="match status" value="1"/>
</dbReference>
<dbReference type="GO" id="GO:0005737">
    <property type="term" value="C:cytoplasm"/>
    <property type="evidence" value="ECO:0007669"/>
    <property type="project" value="UniProtKB-SubCell"/>
</dbReference>
<dbReference type="PIRSF" id="PIRSF016578">
    <property type="entry name" value="HsaA"/>
    <property type="match status" value="1"/>
</dbReference>
<evidence type="ECO:0000256" key="10">
    <source>
        <dbReference type="ARBA" id="ARBA00034345"/>
    </source>
</evidence>
<keyword evidence="6" id="KW-0503">Monooxygenase</keyword>
<dbReference type="InterPro" id="IPR023922">
    <property type="entry name" value="S04_starv_induced_SfnB"/>
</dbReference>
<dbReference type="Proteomes" id="UP000253868">
    <property type="component" value="Chromosome"/>
</dbReference>
<comment type="subcellular location">
    <subcellularLocation>
        <location evidence="1">Cytoplasm</location>
    </subcellularLocation>
</comment>
<comment type="catalytic activity">
    <reaction evidence="13">
        <text>dibenzothiophene + 2 FMNH2 + 2 O2 = dibenzothiophene 5,5-dioxide + 2 FMN + 2 H2O + 2 H(+)</text>
        <dbReference type="Rhea" id="RHEA:49072"/>
        <dbReference type="ChEBI" id="CHEBI:15377"/>
        <dbReference type="ChEBI" id="CHEBI:15378"/>
        <dbReference type="ChEBI" id="CHEBI:15379"/>
        <dbReference type="ChEBI" id="CHEBI:23681"/>
        <dbReference type="ChEBI" id="CHEBI:57618"/>
        <dbReference type="ChEBI" id="CHEBI:58210"/>
        <dbReference type="ChEBI" id="CHEBI:90356"/>
        <dbReference type="EC" id="1.14.14.21"/>
    </reaction>
</comment>
<feature type="domain" description="Acyl-CoA dehydrogenase/oxidase N-terminal" evidence="15">
    <location>
        <begin position="24"/>
        <end position="125"/>
    </location>
</feature>
<name>A0A345HQX1_9ACTN</name>
<evidence type="ECO:0000259" key="15">
    <source>
        <dbReference type="Pfam" id="PF02771"/>
    </source>
</evidence>
<keyword evidence="2" id="KW-0285">Flavoprotein</keyword>
<dbReference type="InterPro" id="IPR009100">
    <property type="entry name" value="AcylCoA_DH/oxidase_NM_dom_sf"/>
</dbReference>
<evidence type="ECO:0000256" key="9">
    <source>
        <dbReference type="ARBA" id="ARBA00034328"/>
    </source>
</evidence>
<evidence type="ECO:0000256" key="5">
    <source>
        <dbReference type="ARBA" id="ARBA00023002"/>
    </source>
</evidence>
<dbReference type="InterPro" id="IPR013107">
    <property type="entry name" value="Acyl-CoA_DH_C"/>
</dbReference>
<keyword evidence="5 17" id="KW-0560">Oxidoreductase</keyword>
<dbReference type="KEGG" id="spad:DVK44_16965"/>